<name>A0A1F7W3N4_9BACT</name>
<feature type="region of interest" description="Disordered" evidence="1">
    <location>
        <begin position="313"/>
        <end position="373"/>
    </location>
</feature>
<evidence type="ECO:0000313" key="2">
    <source>
        <dbReference type="EMBL" id="OGL97359.1"/>
    </source>
</evidence>
<feature type="compositionally biased region" description="Basic and acidic residues" evidence="1">
    <location>
        <begin position="363"/>
        <end position="373"/>
    </location>
</feature>
<proteinExistence type="predicted"/>
<dbReference type="EMBL" id="MGFD01000050">
    <property type="protein sequence ID" value="OGL97359.1"/>
    <property type="molecule type" value="Genomic_DNA"/>
</dbReference>
<evidence type="ECO:0008006" key="4">
    <source>
        <dbReference type="Google" id="ProtNLM"/>
    </source>
</evidence>
<evidence type="ECO:0000256" key="1">
    <source>
        <dbReference type="SAM" id="MobiDB-lite"/>
    </source>
</evidence>
<comment type="caution">
    <text evidence="2">The sequence shown here is derived from an EMBL/GenBank/DDBJ whole genome shotgun (WGS) entry which is preliminary data.</text>
</comment>
<accession>A0A1F7W3N4</accession>
<dbReference type="Proteomes" id="UP000177331">
    <property type="component" value="Unassembled WGS sequence"/>
</dbReference>
<gene>
    <name evidence="2" type="ORF">A2318_02750</name>
</gene>
<protein>
    <recommendedName>
        <fullName evidence="4">GH18 domain-containing protein</fullName>
    </recommendedName>
</protein>
<sequence length="373" mass="41905">MKRVLYSLFFFFYVSLLITERAYALPAHIDGFGIFTFKSSVPAAASKDAARAYARDIKAKGFSFAMVKSHDGSSWGTKVNGKWVPCFSKDLAEAFHAENMRVYSYFTARLQNDNSIVESVRLAALTLDMGADGVIIDDLGLFGLEASKWEKVFSLLRKETDARKDKILMSSTFPHLSNVKKRLWGITFKYSDYFLPQNYWMQFEAFDGHGKKKTMDPAHVLAYGQNQFDNMRARYPDSPCKLIPIGRTYGTNTNAASINRFINSAARFYHGAGLFVIEKEPAGGGWPALKTAMTAFKPGRKLSESLSCFDQVNGPCRDTPDKPAVSTPMPTEKKKGDKVLIANKKNPPQKQDPPTPLKKKIRFSPENEQSFKF</sequence>
<evidence type="ECO:0000313" key="3">
    <source>
        <dbReference type="Proteomes" id="UP000177331"/>
    </source>
</evidence>
<reference evidence="2 3" key="1">
    <citation type="journal article" date="2016" name="Nat. Commun.">
        <title>Thousands of microbial genomes shed light on interconnected biogeochemical processes in an aquifer system.</title>
        <authorList>
            <person name="Anantharaman K."/>
            <person name="Brown C.T."/>
            <person name="Hug L.A."/>
            <person name="Sharon I."/>
            <person name="Castelle C.J."/>
            <person name="Probst A.J."/>
            <person name="Thomas B.C."/>
            <person name="Singh A."/>
            <person name="Wilkins M.J."/>
            <person name="Karaoz U."/>
            <person name="Brodie E.L."/>
            <person name="Williams K.H."/>
            <person name="Hubbard S.S."/>
            <person name="Banfield J.F."/>
        </authorList>
    </citation>
    <scope>NUCLEOTIDE SEQUENCE [LARGE SCALE GENOMIC DNA]</scope>
</reference>
<dbReference type="AlphaFoldDB" id="A0A1F7W3N4"/>
<organism evidence="2 3">
    <name type="scientific">Candidatus Uhrbacteria bacterium RIFOXYB2_FULL_45_11</name>
    <dbReference type="NCBI Taxonomy" id="1802421"/>
    <lineage>
        <taxon>Bacteria</taxon>
        <taxon>Candidatus Uhriibacteriota</taxon>
    </lineage>
</organism>